<evidence type="ECO:0000259" key="4">
    <source>
        <dbReference type="PROSITE" id="PS00497"/>
    </source>
</evidence>
<dbReference type="PROSITE" id="PS00497">
    <property type="entry name" value="TYROSINASE_1"/>
    <property type="match status" value="1"/>
</dbReference>
<evidence type="ECO:0000256" key="1">
    <source>
        <dbReference type="ARBA" id="ARBA00022723"/>
    </source>
</evidence>
<organism evidence="5 6">
    <name type="scientific">Gomphillus americanus</name>
    <dbReference type="NCBI Taxonomy" id="1940652"/>
    <lineage>
        <taxon>Eukaryota</taxon>
        <taxon>Fungi</taxon>
        <taxon>Dikarya</taxon>
        <taxon>Ascomycota</taxon>
        <taxon>Pezizomycotina</taxon>
        <taxon>Lecanoromycetes</taxon>
        <taxon>OSLEUM clade</taxon>
        <taxon>Ostropomycetidae</taxon>
        <taxon>Ostropales</taxon>
        <taxon>Graphidaceae</taxon>
        <taxon>Gomphilloideae</taxon>
        <taxon>Gomphillus</taxon>
    </lineage>
</organism>
<keyword evidence="2" id="KW-0186">Copper</keyword>
<dbReference type="OrthoDB" id="6132182at2759"/>
<evidence type="ECO:0000313" key="5">
    <source>
        <dbReference type="EMBL" id="CAF9926821.1"/>
    </source>
</evidence>
<reference evidence="5" key="1">
    <citation type="submission" date="2021-03" db="EMBL/GenBank/DDBJ databases">
        <authorList>
            <person name="Tagirdzhanova G."/>
        </authorList>
    </citation>
    <scope>NUCLEOTIDE SEQUENCE</scope>
</reference>
<gene>
    <name evidence="5" type="ORF">GOMPHAMPRED_004236</name>
</gene>
<sequence length="279" mass="32073">MEPEYHEDKESPNFFLPSRYSDNFKFAVSVLAAVLLFVLGVVNVVPSHDPSRRLGLTIQDESPSCKDPIVRQEWRTLDNTQKQIYLKSVQCLWEQPSVLGLNQSLHEDFSWVHSRMGNFSHNTPAFIAWHRYYLHIYERALQERCGYTGYLSYWDWSLDWEDMAKSPIWDNTTGFGGNGNINSDKSVGNGHCVTDGPFANRTLHYFGTEYREHCLSRRFIHGSRLETTFGLKVHPEAVERVLLEPDYESFNAALEDGPHNAIPRAVRGDFLRVTAPNGM</sequence>
<dbReference type="Gene3D" id="1.10.1280.10">
    <property type="entry name" value="Di-copper center containing domain from catechol oxidase"/>
    <property type="match status" value="1"/>
</dbReference>
<dbReference type="GO" id="GO:0016491">
    <property type="term" value="F:oxidoreductase activity"/>
    <property type="evidence" value="ECO:0007669"/>
    <property type="project" value="InterPro"/>
</dbReference>
<keyword evidence="3" id="KW-0812">Transmembrane</keyword>
<accession>A0A8H3FLJ8</accession>
<proteinExistence type="predicted"/>
<dbReference type="GO" id="GO:0046872">
    <property type="term" value="F:metal ion binding"/>
    <property type="evidence" value="ECO:0007669"/>
    <property type="project" value="UniProtKB-KW"/>
</dbReference>
<dbReference type="PANTHER" id="PTHR11474">
    <property type="entry name" value="TYROSINASE FAMILY MEMBER"/>
    <property type="match status" value="1"/>
</dbReference>
<keyword evidence="1" id="KW-0479">Metal-binding</keyword>
<feature type="domain" description="Tyrosinase copper-binding" evidence="4">
    <location>
        <begin position="121"/>
        <end position="138"/>
    </location>
</feature>
<evidence type="ECO:0000256" key="3">
    <source>
        <dbReference type="SAM" id="Phobius"/>
    </source>
</evidence>
<evidence type="ECO:0000256" key="2">
    <source>
        <dbReference type="ARBA" id="ARBA00023008"/>
    </source>
</evidence>
<dbReference type="AlphaFoldDB" id="A0A8H3FLJ8"/>
<dbReference type="InterPro" id="IPR050316">
    <property type="entry name" value="Tyrosinase/Hemocyanin"/>
</dbReference>
<dbReference type="SUPFAM" id="SSF48056">
    <property type="entry name" value="Di-copper centre-containing domain"/>
    <property type="match status" value="1"/>
</dbReference>
<feature type="transmembrane region" description="Helical" evidence="3">
    <location>
        <begin position="26"/>
        <end position="45"/>
    </location>
</feature>
<dbReference type="EMBL" id="CAJPDQ010000026">
    <property type="protein sequence ID" value="CAF9926821.1"/>
    <property type="molecule type" value="Genomic_DNA"/>
</dbReference>
<dbReference type="InterPro" id="IPR008922">
    <property type="entry name" value="Di-copper_centre_dom_sf"/>
</dbReference>
<protein>
    <recommendedName>
        <fullName evidence="4">Tyrosinase copper-binding domain-containing protein</fullName>
    </recommendedName>
</protein>
<dbReference type="PANTHER" id="PTHR11474:SF126">
    <property type="entry name" value="TYROSINASE-LIKE PROTEIN TYR-1-RELATED"/>
    <property type="match status" value="1"/>
</dbReference>
<evidence type="ECO:0000313" key="6">
    <source>
        <dbReference type="Proteomes" id="UP000664169"/>
    </source>
</evidence>
<dbReference type="InterPro" id="IPR002227">
    <property type="entry name" value="Tyrosinase_Cu-bd"/>
</dbReference>
<comment type="caution">
    <text evidence="5">The sequence shown here is derived from an EMBL/GenBank/DDBJ whole genome shotgun (WGS) entry which is preliminary data.</text>
</comment>
<name>A0A8H3FLJ8_9LECA</name>
<keyword evidence="3" id="KW-0472">Membrane</keyword>
<dbReference type="Pfam" id="PF00264">
    <property type="entry name" value="Tyrosinase"/>
    <property type="match status" value="1"/>
</dbReference>
<keyword evidence="6" id="KW-1185">Reference proteome</keyword>
<dbReference type="Proteomes" id="UP000664169">
    <property type="component" value="Unassembled WGS sequence"/>
</dbReference>
<keyword evidence="3" id="KW-1133">Transmembrane helix</keyword>